<keyword evidence="1 2" id="KW-0694">RNA-binding</keyword>
<name>A0A9P8CFA6_9HELO</name>
<evidence type="ECO:0000313" key="6">
    <source>
        <dbReference type="Proteomes" id="UP000887226"/>
    </source>
</evidence>
<dbReference type="InterPro" id="IPR051847">
    <property type="entry name" value="RNA_proc/Spliceosome_comp"/>
</dbReference>
<proteinExistence type="predicted"/>
<keyword evidence="6" id="KW-1185">Reference proteome</keyword>
<organism evidence="5 6">
    <name type="scientific">Calycina marina</name>
    <dbReference type="NCBI Taxonomy" id="1763456"/>
    <lineage>
        <taxon>Eukaryota</taxon>
        <taxon>Fungi</taxon>
        <taxon>Dikarya</taxon>
        <taxon>Ascomycota</taxon>
        <taxon>Pezizomycotina</taxon>
        <taxon>Leotiomycetes</taxon>
        <taxon>Helotiales</taxon>
        <taxon>Pezizellaceae</taxon>
        <taxon>Calycina</taxon>
    </lineage>
</organism>
<dbReference type="GO" id="GO:0000398">
    <property type="term" value="P:mRNA splicing, via spliceosome"/>
    <property type="evidence" value="ECO:0007669"/>
    <property type="project" value="InterPro"/>
</dbReference>
<feature type="compositionally biased region" description="Acidic residues" evidence="3">
    <location>
        <begin position="117"/>
        <end position="135"/>
    </location>
</feature>
<dbReference type="InterPro" id="IPR012677">
    <property type="entry name" value="Nucleotide-bd_a/b_plait_sf"/>
</dbReference>
<evidence type="ECO:0000256" key="1">
    <source>
        <dbReference type="ARBA" id="ARBA00022884"/>
    </source>
</evidence>
<protein>
    <recommendedName>
        <fullName evidence="4">RRM domain-containing protein</fullName>
    </recommendedName>
</protein>
<dbReference type="InterPro" id="IPR045844">
    <property type="entry name" value="RRM_Ist3-like"/>
</dbReference>
<dbReference type="EMBL" id="MU253893">
    <property type="protein sequence ID" value="KAG9244632.1"/>
    <property type="molecule type" value="Genomic_DNA"/>
</dbReference>
<dbReference type="PANTHER" id="PTHR45880:SF1">
    <property type="entry name" value="RNA-BINDING MOTIF PROTEIN, X-LINKED 2"/>
    <property type="match status" value="1"/>
</dbReference>
<dbReference type="CDD" id="cd12411">
    <property type="entry name" value="RRM_ist3_like"/>
    <property type="match status" value="1"/>
</dbReference>
<evidence type="ECO:0000259" key="4">
    <source>
        <dbReference type="PROSITE" id="PS50102"/>
    </source>
</evidence>
<dbReference type="Pfam" id="PF00076">
    <property type="entry name" value="RRM_1"/>
    <property type="match status" value="1"/>
</dbReference>
<dbReference type="GO" id="GO:0005686">
    <property type="term" value="C:U2 snRNP"/>
    <property type="evidence" value="ECO:0007669"/>
    <property type="project" value="TreeGrafter"/>
</dbReference>
<dbReference type="SMART" id="SM00360">
    <property type="entry name" value="RRM"/>
    <property type="match status" value="1"/>
</dbReference>
<dbReference type="GO" id="GO:0071011">
    <property type="term" value="C:precatalytic spliceosome"/>
    <property type="evidence" value="ECO:0007669"/>
    <property type="project" value="TreeGrafter"/>
</dbReference>
<dbReference type="PROSITE" id="PS50102">
    <property type="entry name" value="RRM"/>
    <property type="match status" value="1"/>
</dbReference>
<feature type="compositionally biased region" description="Basic residues" evidence="3">
    <location>
        <begin position="190"/>
        <end position="201"/>
    </location>
</feature>
<dbReference type="Gene3D" id="3.30.70.330">
    <property type="match status" value="1"/>
</dbReference>
<dbReference type="GO" id="GO:0071013">
    <property type="term" value="C:catalytic step 2 spliceosome"/>
    <property type="evidence" value="ECO:0007669"/>
    <property type="project" value="TreeGrafter"/>
</dbReference>
<dbReference type="OrthoDB" id="2573941at2759"/>
<dbReference type="InterPro" id="IPR035979">
    <property type="entry name" value="RBD_domain_sf"/>
</dbReference>
<gene>
    <name evidence="5" type="ORF">BJ878DRAFT_59057</name>
</gene>
<feature type="region of interest" description="Disordered" evidence="3">
    <location>
        <begin position="178"/>
        <end position="295"/>
    </location>
</feature>
<comment type="caution">
    <text evidence="5">The sequence shown here is derived from an EMBL/GenBank/DDBJ whole genome shotgun (WGS) entry which is preliminary data.</text>
</comment>
<evidence type="ECO:0000256" key="3">
    <source>
        <dbReference type="SAM" id="MobiDB-lite"/>
    </source>
</evidence>
<feature type="domain" description="RRM" evidence="4">
    <location>
        <begin position="33"/>
        <end position="111"/>
    </location>
</feature>
<sequence length="295" mass="35239">MNSIRQIQELNKRELENNVSPEASWHTDYRDTAYIYIGGLPFTLSEGDVITIFSQYGEPTYINLIRDKETGKSRGFCFLKYEDQRSTDLAVDNMGGGVIMGRTLKVDHTRYKKKDSEEDGQFLTYDDENDGTEKDEEQRPVLREERELQKLLAEHDDDDPMKAFLIEEKREGVVKALAKIKGGKGEKSEKKRKHRHRHRSHREKDDGKHRDEKSSHRREEDRERRRSRSREGSARREDGQQNRTERQISEEYRARRSPRRESRERRYDSDRVDGRSRRRRVEPMDDSPPRWRRRS</sequence>
<dbReference type="GO" id="GO:0003723">
    <property type="term" value="F:RNA binding"/>
    <property type="evidence" value="ECO:0007669"/>
    <property type="project" value="UniProtKB-UniRule"/>
</dbReference>
<evidence type="ECO:0000313" key="5">
    <source>
        <dbReference type="EMBL" id="KAG9244632.1"/>
    </source>
</evidence>
<reference evidence="5" key="1">
    <citation type="journal article" date="2021" name="IMA Fungus">
        <title>Genomic characterization of three marine fungi, including Emericellopsis atlantica sp. nov. with signatures of a generalist lifestyle and marine biomass degradation.</title>
        <authorList>
            <person name="Hagestad O.C."/>
            <person name="Hou L."/>
            <person name="Andersen J.H."/>
            <person name="Hansen E.H."/>
            <person name="Altermark B."/>
            <person name="Li C."/>
            <person name="Kuhnert E."/>
            <person name="Cox R.J."/>
            <person name="Crous P.W."/>
            <person name="Spatafora J.W."/>
            <person name="Lail K."/>
            <person name="Amirebrahimi M."/>
            <person name="Lipzen A."/>
            <person name="Pangilinan J."/>
            <person name="Andreopoulos W."/>
            <person name="Hayes R.D."/>
            <person name="Ng V."/>
            <person name="Grigoriev I.V."/>
            <person name="Jackson S.A."/>
            <person name="Sutton T.D.S."/>
            <person name="Dobson A.D.W."/>
            <person name="Rama T."/>
        </authorList>
    </citation>
    <scope>NUCLEOTIDE SEQUENCE</scope>
    <source>
        <strain evidence="5">TRa3180A</strain>
    </source>
</reference>
<accession>A0A9P8CFA6</accession>
<feature type="region of interest" description="Disordered" evidence="3">
    <location>
        <begin position="109"/>
        <end position="140"/>
    </location>
</feature>
<dbReference type="AlphaFoldDB" id="A0A9P8CFA6"/>
<feature type="compositionally biased region" description="Basic and acidic residues" evidence="3">
    <location>
        <begin position="202"/>
        <end position="289"/>
    </location>
</feature>
<dbReference type="SUPFAM" id="SSF54928">
    <property type="entry name" value="RNA-binding domain, RBD"/>
    <property type="match status" value="1"/>
</dbReference>
<dbReference type="PANTHER" id="PTHR45880">
    <property type="entry name" value="RNA-BINDING MOTIF PROTEIN, X-LINKED 2"/>
    <property type="match status" value="1"/>
</dbReference>
<dbReference type="InterPro" id="IPR000504">
    <property type="entry name" value="RRM_dom"/>
</dbReference>
<dbReference type="Proteomes" id="UP000887226">
    <property type="component" value="Unassembled WGS sequence"/>
</dbReference>
<evidence type="ECO:0000256" key="2">
    <source>
        <dbReference type="PROSITE-ProRule" id="PRU00176"/>
    </source>
</evidence>